<keyword evidence="19" id="KW-1185">Reference proteome</keyword>
<evidence type="ECO:0000256" key="2">
    <source>
        <dbReference type="ARBA" id="ARBA00004123"/>
    </source>
</evidence>
<sequence length="220" mass="24875">GSRSCRSSCVSVYVTLPPEFKTRSLEMATKQKSKKIEQKCNNITFEASSINSTVIKEMLFRDPEAEEEEEDGPVVFICGKCRMIVGDSLSWDGSEESLNQIRLKRVTDNVLLGNESRVHEEGKRYSCLIVDLICRGCCKVIGMVYTSTPRKLDHKRFTFCLDVAQIDSYVLGSANNKLAAEGTKEQPATLEDKEAVEQQLTEVNYCCCSFSLFALMWFFR</sequence>
<evidence type="ECO:0000256" key="9">
    <source>
        <dbReference type="ARBA" id="ARBA00022776"/>
    </source>
</evidence>
<keyword evidence="11" id="KW-0832">Ubl conjugation</keyword>
<dbReference type="PANTHER" id="PTHR16431:SF2">
    <property type="entry name" value="PROTEIN MIS18-ALPHA"/>
    <property type="match status" value="1"/>
</dbReference>
<protein>
    <recommendedName>
        <fullName evidence="15">Protein Mis18-alpha</fullName>
    </recommendedName>
</protein>
<keyword evidence="14" id="KW-0137">Centromere</keyword>
<evidence type="ECO:0000256" key="15">
    <source>
        <dbReference type="ARBA" id="ARBA00039650"/>
    </source>
</evidence>
<evidence type="ECO:0000256" key="13">
    <source>
        <dbReference type="ARBA" id="ARBA00023306"/>
    </source>
</evidence>
<evidence type="ECO:0000256" key="7">
    <source>
        <dbReference type="ARBA" id="ARBA00022618"/>
    </source>
</evidence>
<evidence type="ECO:0000256" key="3">
    <source>
        <dbReference type="ARBA" id="ARBA00004584"/>
    </source>
</evidence>
<dbReference type="GO" id="GO:0051301">
    <property type="term" value="P:cell division"/>
    <property type="evidence" value="ECO:0007669"/>
    <property type="project" value="UniProtKB-KW"/>
</dbReference>
<proteinExistence type="predicted"/>
<accession>A0A672GD20</accession>
<dbReference type="InParanoid" id="A0A672GD20"/>
<feature type="domain" description="Mis18" evidence="17">
    <location>
        <begin position="73"/>
        <end position="171"/>
    </location>
</feature>
<evidence type="ECO:0000256" key="16">
    <source>
        <dbReference type="ARBA" id="ARBA00046705"/>
    </source>
</evidence>
<dbReference type="GO" id="GO:0007059">
    <property type="term" value="P:chromosome segregation"/>
    <property type="evidence" value="ECO:0007669"/>
    <property type="project" value="TreeGrafter"/>
</dbReference>
<evidence type="ECO:0000256" key="4">
    <source>
        <dbReference type="ARBA" id="ARBA00022454"/>
    </source>
</evidence>
<dbReference type="PANTHER" id="PTHR16431">
    <property type="entry name" value="NEUROGENIC PROTEIN MASTERMIND"/>
    <property type="match status" value="1"/>
</dbReference>
<organism evidence="18 19">
    <name type="scientific">Salarias fasciatus</name>
    <name type="common">Jewelled blenny</name>
    <name type="synonym">Blennius fasciatus</name>
    <dbReference type="NCBI Taxonomy" id="181472"/>
    <lineage>
        <taxon>Eukaryota</taxon>
        <taxon>Metazoa</taxon>
        <taxon>Chordata</taxon>
        <taxon>Craniata</taxon>
        <taxon>Vertebrata</taxon>
        <taxon>Euteleostomi</taxon>
        <taxon>Actinopterygii</taxon>
        <taxon>Neopterygii</taxon>
        <taxon>Teleostei</taxon>
        <taxon>Neoteleostei</taxon>
        <taxon>Acanthomorphata</taxon>
        <taxon>Ovalentaria</taxon>
        <taxon>Blenniimorphae</taxon>
        <taxon>Blenniiformes</taxon>
        <taxon>Blennioidei</taxon>
        <taxon>Blenniidae</taxon>
        <taxon>Salariinae</taxon>
        <taxon>Salarias</taxon>
    </lineage>
</organism>
<keyword evidence="13" id="KW-0131">Cell cycle</keyword>
<evidence type="ECO:0000256" key="5">
    <source>
        <dbReference type="ARBA" id="ARBA00022499"/>
    </source>
</evidence>
<dbReference type="PROSITE" id="PS51793">
    <property type="entry name" value="MIS18"/>
    <property type="match status" value="1"/>
</dbReference>
<keyword evidence="5" id="KW-1017">Isopeptide bond</keyword>
<dbReference type="GO" id="GO:0005634">
    <property type="term" value="C:nucleus"/>
    <property type="evidence" value="ECO:0007669"/>
    <property type="project" value="UniProtKB-SubCell"/>
</dbReference>
<dbReference type="GO" id="GO:0000785">
    <property type="term" value="C:chromatin"/>
    <property type="evidence" value="ECO:0007669"/>
    <property type="project" value="TreeGrafter"/>
</dbReference>
<keyword evidence="8" id="KW-0479">Metal-binding</keyword>
<reference evidence="18" key="3">
    <citation type="submission" date="2025-09" db="UniProtKB">
        <authorList>
            <consortium name="Ensembl"/>
        </authorList>
    </citation>
    <scope>IDENTIFICATION</scope>
</reference>
<name>A0A672GD20_SALFA</name>
<keyword evidence="9" id="KW-0498">Mitosis</keyword>
<keyword evidence="7" id="KW-0132">Cell division</keyword>
<dbReference type="GO" id="GO:0000775">
    <property type="term" value="C:chromosome, centromeric region"/>
    <property type="evidence" value="ECO:0007669"/>
    <property type="project" value="UniProtKB-SubCell"/>
</dbReference>
<evidence type="ECO:0000259" key="17">
    <source>
        <dbReference type="PROSITE" id="PS51793"/>
    </source>
</evidence>
<dbReference type="AlphaFoldDB" id="A0A672GD20"/>
<dbReference type="InterPro" id="IPR034752">
    <property type="entry name" value="Mis18"/>
</dbReference>
<comment type="subunit">
    <text evidence="16">Homodimer, and heterodimer with OIP5/MIS18B. Identified in a complex containing MIS18A, OIP5/MIS18B, MIS18BP1, RBBP7 and RBBP4.</text>
</comment>
<dbReference type="OMA" id="DSMSWEG"/>
<reference evidence="18" key="1">
    <citation type="submission" date="2019-06" db="EMBL/GenBank/DDBJ databases">
        <authorList>
            <consortium name="Wellcome Sanger Institute Data Sharing"/>
        </authorList>
    </citation>
    <scope>NUCLEOTIDE SEQUENCE [LARGE SCALE GENOMIC DNA]</scope>
</reference>
<evidence type="ECO:0000313" key="18">
    <source>
        <dbReference type="Ensembl" id="ENSSFAP00005016731.1"/>
    </source>
</evidence>
<keyword evidence="10" id="KW-0862">Zinc</keyword>
<evidence type="ECO:0000313" key="19">
    <source>
        <dbReference type="Proteomes" id="UP000472267"/>
    </source>
</evidence>
<evidence type="ECO:0000256" key="1">
    <source>
        <dbReference type="ARBA" id="ARBA00003694"/>
    </source>
</evidence>
<evidence type="ECO:0000256" key="8">
    <source>
        <dbReference type="ARBA" id="ARBA00022723"/>
    </source>
</evidence>
<evidence type="ECO:0000256" key="14">
    <source>
        <dbReference type="ARBA" id="ARBA00023328"/>
    </source>
</evidence>
<keyword evidence="12" id="KW-0539">Nucleus</keyword>
<keyword evidence="6" id="KW-0597">Phosphoprotein</keyword>
<dbReference type="Pfam" id="PF03226">
    <property type="entry name" value="Yippee-Mis18"/>
    <property type="match status" value="1"/>
</dbReference>
<evidence type="ECO:0000256" key="11">
    <source>
        <dbReference type="ARBA" id="ARBA00022843"/>
    </source>
</evidence>
<evidence type="ECO:0000256" key="12">
    <source>
        <dbReference type="ARBA" id="ARBA00023242"/>
    </source>
</evidence>
<dbReference type="GO" id="GO:0046872">
    <property type="term" value="F:metal ion binding"/>
    <property type="evidence" value="ECO:0007669"/>
    <property type="project" value="UniProtKB-KW"/>
</dbReference>
<dbReference type="InterPro" id="IPR004910">
    <property type="entry name" value="Yippee/Mis18/Cereblon"/>
</dbReference>
<keyword evidence="4" id="KW-0158">Chromosome</keyword>
<evidence type="ECO:0000256" key="6">
    <source>
        <dbReference type="ARBA" id="ARBA00022553"/>
    </source>
</evidence>
<comment type="subcellular location">
    <subcellularLocation>
        <location evidence="3">Chromosome</location>
        <location evidence="3">Centromere</location>
    </subcellularLocation>
    <subcellularLocation>
        <location evidence="2">Nucleus</location>
    </subcellularLocation>
</comment>
<comment type="function">
    <text evidence="1">Required for recruitment of CENPA to centromeres and normal chromosome segregation during mitosis.</text>
</comment>
<dbReference type="GO" id="GO:0034080">
    <property type="term" value="P:CENP-A containing chromatin assembly"/>
    <property type="evidence" value="ECO:0007669"/>
    <property type="project" value="TreeGrafter"/>
</dbReference>
<evidence type="ECO:0000256" key="10">
    <source>
        <dbReference type="ARBA" id="ARBA00022833"/>
    </source>
</evidence>
<dbReference type="Proteomes" id="UP000472267">
    <property type="component" value="Chromosome 10"/>
</dbReference>
<reference evidence="18" key="2">
    <citation type="submission" date="2025-08" db="UniProtKB">
        <authorList>
            <consortium name="Ensembl"/>
        </authorList>
    </citation>
    <scope>IDENTIFICATION</scope>
</reference>
<dbReference type="Ensembl" id="ENSSFAT00005017388.1">
    <property type="protein sequence ID" value="ENSSFAP00005016731.1"/>
    <property type="gene ID" value="ENSSFAG00005008871.1"/>
</dbReference>